<dbReference type="Proteomes" id="UP000324800">
    <property type="component" value="Unassembled WGS sequence"/>
</dbReference>
<dbReference type="PROSITE" id="PS51547">
    <property type="entry name" value="C2_PI3K"/>
    <property type="match status" value="1"/>
</dbReference>
<dbReference type="SUPFAM" id="SSF49562">
    <property type="entry name" value="C2 domain (Calcium/lipid-binding domain, CaLB)"/>
    <property type="match status" value="1"/>
</dbReference>
<dbReference type="InterPro" id="IPR002420">
    <property type="entry name" value="PI3K-type_C2_dom"/>
</dbReference>
<dbReference type="AlphaFoldDB" id="A0A5J4WZP8"/>
<comment type="caution">
    <text evidence="3">The sequence shown here is derived from an EMBL/GenBank/DDBJ whole genome shotgun (WGS) entry which is preliminary data.</text>
</comment>
<comment type="similarity">
    <text evidence="1">Belongs to the PI3/PI4-kinase family.</text>
</comment>
<organism evidence="3 4">
    <name type="scientific">Streblomastix strix</name>
    <dbReference type="NCBI Taxonomy" id="222440"/>
    <lineage>
        <taxon>Eukaryota</taxon>
        <taxon>Metamonada</taxon>
        <taxon>Preaxostyla</taxon>
        <taxon>Oxymonadida</taxon>
        <taxon>Streblomastigidae</taxon>
        <taxon>Streblomastix</taxon>
    </lineage>
</organism>
<evidence type="ECO:0000259" key="2">
    <source>
        <dbReference type="PROSITE" id="PS51547"/>
    </source>
</evidence>
<evidence type="ECO:0000313" key="3">
    <source>
        <dbReference type="EMBL" id="KAA6400497.1"/>
    </source>
</evidence>
<evidence type="ECO:0000256" key="1">
    <source>
        <dbReference type="PROSITE-ProRule" id="PRU00880"/>
    </source>
</evidence>
<gene>
    <name evidence="3" type="ORF">EZS28_003981</name>
</gene>
<dbReference type="EMBL" id="SNRW01000552">
    <property type="protein sequence ID" value="KAA6400497.1"/>
    <property type="molecule type" value="Genomic_DNA"/>
</dbReference>
<name>A0A5J4WZP8_9EUKA</name>
<protein>
    <recommendedName>
        <fullName evidence="2">C2 PI3K-type domain-containing protein</fullName>
    </recommendedName>
</protein>
<proteinExistence type="inferred from homology"/>
<accession>A0A5J4WZP8</accession>
<dbReference type="Gene3D" id="2.60.40.150">
    <property type="entry name" value="C2 domain"/>
    <property type="match status" value="1"/>
</dbReference>
<feature type="domain" description="C2 PI3K-type" evidence="2">
    <location>
        <begin position="14"/>
        <end position="164"/>
    </location>
</feature>
<dbReference type="Pfam" id="PF00792">
    <property type="entry name" value="PI3K_C2"/>
    <property type="match status" value="1"/>
</dbReference>
<reference evidence="3 4" key="1">
    <citation type="submission" date="2019-03" db="EMBL/GenBank/DDBJ databases">
        <title>Single cell metagenomics reveals metabolic interactions within the superorganism composed of flagellate Streblomastix strix and complex community of Bacteroidetes bacteria on its surface.</title>
        <authorList>
            <person name="Treitli S.C."/>
            <person name="Kolisko M."/>
            <person name="Husnik F."/>
            <person name="Keeling P."/>
            <person name="Hampl V."/>
        </authorList>
    </citation>
    <scope>NUCLEOTIDE SEQUENCE [LARGE SCALE GENOMIC DNA]</scope>
    <source>
        <strain evidence="3">ST1C</strain>
    </source>
</reference>
<sequence length="330" mass="37197">MHNLRLNIIPPQLFFDLSRICQNLSTIQSKIPSDFMFSYVLFCDGEPVCSPNLGSFHSFTPQETFLIDEFIDFPLADRVLPHASVVEIALWISTGPSKITPLFVGSIPLFTKRGNYRIGIKQLPLIPVIDYQTLSEVTQLSLICVCDWFGAELALLENQLINGNRKSLEDIFNLNNFITQKHELSLIHPSLHYTKLQEYLENAQFLRISQAVIQGKGKGVGPVRMLIPPVGWMDTVASGAMQQMEKEIPKSQYQAVILEIEFLSYPAGHRKAIDSEIDTDQLLIEPSSHLPQLQIPSFGTEQEEKGRFQRDQIGSSIIQHIDTLGIGAYQ</sequence>
<evidence type="ECO:0000313" key="4">
    <source>
        <dbReference type="Proteomes" id="UP000324800"/>
    </source>
</evidence>
<dbReference type="InterPro" id="IPR035892">
    <property type="entry name" value="C2_domain_sf"/>
</dbReference>